<comment type="caution">
    <text evidence="3">The sequence shown here is derived from an EMBL/GenBank/DDBJ whole genome shotgun (WGS) entry which is preliminary data.</text>
</comment>
<dbReference type="EMBL" id="BAABME010007381">
    <property type="protein sequence ID" value="GAA0170758.1"/>
    <property type="molecule type" value="Genomic_DNA"/>
</dbReference>
<dbReference type="InterPro" id="IPR013103">
    <property type="entry name" value="RVT_2"/>
</dbReference>
<dbReference type="Proteomes" id="UP001454036">
    <property type="component" value="Unassembled WGS sequence"/>
</dbReference>
<gene>
    <name evidence="3" type="ORF">LIER_24950</name>
</gene>
<dbReference type="AlphaFoldDB" id="A0AAV3R663"/>
<keyword evidence="4" id="KW-1185">Reference proteome</keyword>
<feature type="domain" description="Reverse transcriptase Ty1/copia-type" evidence="1">
    <location>
        <begin position="139"/>
        <end position="204"/>
    </location>
</feature>
<evidence type="ECO:0000313" key="4">
    <source>
        <dbReference type="Proteomes" id="UP001454036"/>
    </source>
</evidence>
<dbReference type="Pfam" id="PF25597">
    <property type="entry name" value="SH3_retrovirus"/>
    <property type="match status" value="1"/>
</dbReference>
<dbReference type="InterPro" id="IPR057670">
    <property type="entry name" value="SH3_retrovirus"/>
</dbReference>
<organism evidence="3 4">
    <name type="scientific">Lithospermum erythrorhizon</name>
    <name type="common">Purple gromwell</name>
    <name type="synonym">Lithospermum officinale var. erythrorhizon</name>
    <dbReference type="NCBI Taxonomy" id="34254"/>
    <lineage>
        <taxon>Eukaryota</taxon>
        <taxon>Viridiplantae</taxon>
        <taxon>Streptophyta</taxon>
        <taxon>Embryophyta</taxon>
        <taxon>Tracheophyta</taxon>
        <taxon>Spermatophyta</taxon>
        <taxon>Magnoliopsida</taxon>
        <taxon>eudicotyledons</taxon>
        <taxon>Gunneridae</taxon>
        <taxon>Pentapetalae</taxon>
        <taxon>asterids</taxon>
        <taxon>lamiids</taxon>
        <taxon>Boraginales</taxon>
        <taxon>Boraginaceae</taxon>
        <taxon>Boraginoideae</taxon>
        <taxon>Lithospermeae</taxon>
        <taxon>Lithospermum</taxon>
    </lineage>
</organism>
<name>A0AAV3R663_LITER</name>
<evidence type="ECO:0000259" key="2">
    <source>
        <dbReference type="Pfam" id="PF25597"/>
    </source>
</evidence>
<evidence type="ECO:0000313" key="3">
    <source>
        <dbReference type="EMBL" id="GAA0170758.1"/>
    </source>
</evidence>
<proteinExistence type="predicted"/>
<sequence>MFGDVRRKYAFIIHIRNWTHEQLVVFFIGYLEKSKGYRFYCPNHSTRIVETRNVKFIENDNISGSVEPRIVDLKEARVQVSIPMSSFQVIAPVSKTKTTQFDVGIDEDPVSYSHAISGPNSSKWVKAMNDELKSMAHDEVRDLVELPAGCKRVGYKWVFKTKHDSNGNIERYKARLVAKGFTQKDGIDYNETFSPVSRKDTFRISSSL</sequence>
<dbReference type="Pfam" id="PF07727">
    <property type="entry name" value="RVT_2"/>
    <property type="match status" value="1"/>
</dbReference>
<accession>A0AAV3R663</accession>
<evidence type="ECO:0008006" key="5">
    <source>
        <dbReference type="Google" id="ProtNLM"/>
    </source>
</evidence>
<feature type="domain" description="Retroviral polymerase SH3-like" evidence="2">
    <location>
        <begin position="26"/>
        <end position="63"/>
    </location>
</feature>
<reference evidence="3 4" key="1">
    <citation type="submission" date="2024-01" db="EMBL/GenBank/DDBJ databases">
        <title>The complete chloroplast genome sequence of Lithospermum erythrorhizon: insights into the phylogenetic relationship among Boraginaceae species and the maternal lineages of purple gromwells.</title>
        <authorList>
            <person name="Okada T."/>
            <person name="Watanabe K."/>
        </authorList>
    </citation>
    <scope>NUCLEOTIDE SEQUENCE [LARGE SCALE GENOMIC DNA]</scope>
</reference>
<protein>
    <recommendedName>
        <fullName evidence="5">Reverse transcriptase Ty1/copia-type domain-containing protein</fullName>
    </recommendedName>
</protein>
<evidence type="ECO:0000259" key="1">
    <source>
        <dbReference type="Pfam" id="PF07727"/>
    </source>
</evidence>